<dbReference type="AlphaFoldDB" id="A0A396HRR4"/>
<dbReference type="Gramene" id="rna29056">
    <property type="protein sequence ID" value="RHN54075.1"/>
    <property type="gene ID" value="gene29056"/>
</dbReference>
<protein>
    <submittedName>
        <fullName evidence="1">Uncharacterized protein</fullName>
    </submittedName>
</protein>
<name>A0A396HRR4_MEDTR</name>
<dbReference type="Proteomes" id="UP000265566">
    <property type="component" value="Chromosome 5"/>
</dbReference>
<sequence>MINRKTYVLQHCLEVQHEFKLLFLRETTLTNEFHEANLSYSRL</sequence>
<accession>A0A396HRR4</accession>
<gene>
    <name evidence="1" type="ORF">MtrunA17_Chr5g0402731</name>
</gene>
<comment type="caution">
    <text evidence="1">The sequence shown here is derived from an EMBL/GenBank/DDBJ whole genome shotgun (WGS) entry which is preliminary data.</text>
</comment>
<dbReference type="EMBL" id="PSQE01000005">
    <property type="protein sequence ID" value="RHN54075.1"/>
    <property type="molecule type" value="Genomic_DNA"/>
</dbReference>
<organism evidence="1">
    <name type="scientific">Medicago truncatula</name>
    <name type="common">Barrel medic</name>
    <name type="synonym">Medicago tribuloides</name>
    <dbReference type="NCBI Taxonomy" id="3880"/>
    <lineage>
        <taxon>Eukaryota</taxon>
        <taxon>Viridiplantae</taxon>
        <taxon>Streptophyta</taxon>
        <taxon>Embryophyta</taxon>
        <taxon>Tracheophyta</taxon>
        <taxon>Spermatophyta</taxon>
        <taxon>Magnoliopsida</taxon>
        <taxon>eudicotyledons</taxon>
        <taxon>Gunneridae</taxon>
        <taxon>Pentapetalae</taxon>
        <taxon>rosids</taxon>
        <taxon>fabids</taxon>
        <taxon>Fabales</taxon>
        <taxon>Fabaceae</taxon>
        <taxon>Papilionoideae</taxon>
        <taxon>50 kb inversion clade</taxon>
        <taxon>NPAAA clade</taxon>
        <taxon>Hologalegina</taxon>
        <taxon>IRL clade</taxon>
        <taxon>Trifolieae</taxon>
        <taxon>Medicago</taxon>
    </lineage>
</organism>
<proteinExistence type="predicted"/>
<evidence type="ECO:0000313" key="1">
    <source>
        <dbReference type="EMBL" id="RHN54075.1"/>
    </source>
</evidence>
<reference evidence="1" key="1">
    <citation type="journal article" date="2018" name="Nat. Plants">
        <title>Whole-genome landscape of Medicago truncatula symbiotic genes.</title>
        <authorList>
            <person name="Pecrix Y."/>
            <person name="Gamas P."/>
            <person name="Carrere S."/>
        </authorList>
    </citation>
    <scope>NUCLEOTIDE SEQUENCE</scope>
    <source>
        <tissue evidence="1">Leaves</tissue>
    </source>
</reference>